<dbReference type="Gene3D" id="3.40.1310.20">
    <property type="match status" value="1"/>
</dbReference>
<organism evidence="2 3">
    <name type="scientific">Bifidobacterium scaligerum</name>
    <dbReference type="NCBI Taxonomy" id="2052656"/>
    <lineage>
        <taxon>Bacteria</taxon>
        <taxon>Bacillati</taxon>
        <taxon>Actinomycetota</taxon>
        <taxon>Actinomycetes</taxon>
        <taxon>Bifidobacteriales</taxon>
        <taxon>Bifidobacteriaceae</taxon>
        <taxon>Bifidobacterium</taxon>
    </lineage>
</organism>
<protein>
    <recommendedName>
        <fullName evidence="1">Helicase superfamily 3 single-stranded DNA/RNA virus domain-containing protein</fullName>
    </recommendedName>
</protein>
<gene>
    <name evidence="2" type="ORF">CUU80_08900</name>
</gene>
<sequence>MGFHEEYDPSFKFTTFNNCFFTLNDVGSNLGTEDPREIESILVERLKNYRYAIQLEKGEKSGILHLQGVIANDTRVRGTTIENKLHGVTLFKCRSVAGSYYYCTKEKTRVAGPWIHEPLKTKRKNDDGKTFTWNDLVNPKWNYDQWKSADDKHAEQDNYSKGRRRDLKILYSAIMKEGMTLNQVDNDPELSIIAGQFPAYAARLDRKKITDKFEKYKSIKTERDVKITWIYGDPGCGKTSLAKKLAIEVADDDVYMTETSEGNPWSEYEGQDAVIFDEFYGEVQFSKLMRWFDRYALKLSARYYDRWACYHHVFITSNLAPWDMYQGMNRRMERIGGFYRRIGKVIHFVKNDDGSYSQVDETESLLNRPDDIRSHDQHGVTLGNKVVENPDTDPVVLASELF</sequence>
<keyword evidence="3" id="KW-1185">Reference proteome</keyword>
<reference evidence="2 3" key="1">
    <citation type="submission" date="2017-11" db="EMBL/GenBank/DDBJ databases">
        <title>Draft genome sequences of strains TRE 1, TRE D, TRE H and TRI 7, isolated from tamarins, belonging to four potential novel Bifidobacterium species.</title>
        <authorList>
            <person name="Mattarelli P."/>
            <person name="Modesto M."/>
            <person name="Bonetti A."/>
            <person name="Puglisi E."/>
            <person name="Morelli L."/>
        </authorList>
    </citation>
    <scope>NUCLEOTIDE SEQUENCE [LARGE SCALE GENOMIC DNA]</scope>
    <source>
        <strain evidence="3">TRED</strain>
    </source>
</reference>
<evidence type="ECO:0000259" key="1">
    <source>
        <dbReference type="Pfam" id="PF00910"/>
    </source>
</evidence>
<dbReference type="GO" id="GO:0003724">
    <property type="term" value="F:RNA helicase activity"/>
    <property type="evidence" value="ECO:0007669"/>
    <property type="project" value="InterPro"/>
</dbReference>
<evidence type="ECO:0000313" key="3">
    <source>
        <dbReference type="Proteomes" id="UP000228755"/>
    </source>
</evidence>
<dbReference type="AlphaFoldDB" id="A0A2M9HNZ4"/>
<dbReference type="OrthoDB" id="3232564at2"/>
<dbReference type="Gene3D" id="3.40.50.300">
    <property type="entry name" value="P-loop containing nucleotide triphosphate hydrolases"/>
    <property type="match status" value="1"/>
</dbReference>
<comment type="caution">
    <text evidence="2">The sequence shown here is derived from an EMBL/GenBank/DDBJ whole genome shotgun (WGS) entry which is preliminary data.</text>
</comment>
<accession>A0A2M9HNZ4</accession>
<name>A0A2M9HNZ4_9BIFI</name>
<dbReference type="SUPFAM" id="SSF52540">
    <property type="entry name" value="P-loop containing nucleoside triphosphate hydrolases"/>
    <property type="match status" value="1"/>
</dbReference>
<dbReference type="Proteomes" id="UP000228755">
    <property type="component" value="Unassembled WGS sequence"/>
</dbReference>
<dbReference type="GO" id="GO:0003723">
    <property type="term" value="F:RNA binding"/>
    <property type="evidence" value="ECO:0007669"/>
    <property type="project" value="InterPro"/>
</dbReference>
<dbReference type="InterPro" id="IPR000605">
    <property type="entry name" value="Helicase_SF3_ssDNA/RNA_vir"/>
</dbReference>
<proteinExistence type="predicted"/>
<dbReference type="EMBL" id="PGLQ01000007">
    <property type="protein sequence ID" value="PJM78553.1"/>
    <property type="molecule type" value="Genomic_DNA"/>
</dbReference>
<feature type="domain" description="Helicase superfamily 3 single-stranded DNA/RNA virus" evidence="1">
    <location>
        <begin position="229"/>
        <end position="318"/>
    </location>
</feature>
<evidence type="ECO:0000313" key="2">
    <source>
        <dbReference type="EMBL" id="PJM78553.1"/>
    </source>
</evidence>
<dbReference type="Pfam" id="PF00910">
    <property type="entry name" value="RNA_helicase"/>
    <property type="match status" value="1"/>
</dbReference>
<dbReference type="RefSeq" id="WP_100496961.1">
    <property type="nucleotide sequence ID" value="NZ_PGLQ01000007.1"/>
</dbReference>
<dbReference type="InterPro" id="IPR027417">
    <property type="entry name" value="P-loop_NTPase"/>
</dbReference>